<protein>
    <recommendedName>
        <fullName evidence="6">Lipoprotein</fullName>
    </recommendedName>
</protein>
<keyword evidence="4" id="KW-1185">Reference proteome</keyword>
<accession>A0A511T157</accession>
<dbReference type="STRING" id="1334629.MFUL124B02_36800"/>
<dbReference type="EMBL" id="FOIB01000004">
    <property type="protein sequence ID" value="SET95835.1"/>
    <property type="molecule type" value="Genomic_DNA"/>
</dbReference>
<dbReference type="EMBL" id="BJXR01000023">
    <property type="protein sequence ID" value="GEN07313.1"/>
    <property type="molecule type" value="Genomic_DNA"/>
</dbReference>
<gene>
    <name evidence="2" type="ORF">MFU01_23500</name>
    <name evidence="3" type="ORF">SAMN05443572_10465</name>
</gene>
<comment type="caution">
    <text evidence="2">The sequence shown here is derived from an EMBL/GenBank/DDBJ whole genome shotgun (WGS) entry which is preliminary data.</text>
</comment>
<evidence type="ECO:0000313" key="4">
    <source>
        <dbReference type="Proteomes" id="UP000183760"/>
    </source>
</evidence>
<dbReference type="RefSeq" id="WP_143097126.1">
    <property type="nucleotide sequence ID" value="NZ_BJXR01000023.1"/>
</dbReference>
<evidence type="ECO:0000313" key="3">
    <source>
        <dbReference type="EMBL" id="SET95835.1"/>
    </source>
</evidence>
<feature type="chain" id="PRO_5023008545" description="Lipoprotein" evidence="1">
    <location>
        <begin position="27"/>
        <end position="127"/>
    </location>
</feature>
<sequence length="127" mass="14251">MSPSRVLRNLALSTAVALLPATLAWSETPQVDVPYVFETVDSYVIKEANVIEIQGVLQGESAPRTFEFEFYSAPTYYDASQHASRCDRMALLAMTRPGRYLLELKVQRWIGGQPSCRLTRRSAQPTP</sequence>
<reference evidence="2 5" key="2">
    <citation type="submission" date="2019-07" db="EMBL/GenBank/DDBJ databases">
        <title>Whole genome shotgun sequence of Myxococcus fulvus NBRC 100333.</title>
        <authorList>
            <person name="Hosoyama A."/>
            <person name="Uohara A."/>
            <person name="Ohji S."/>
            <person name="Ichikawa N."/>
        </authorList>
    </citation>
    <scope>NUCLEOTIDE SEQUENCE [LARGE SCALE GENOMIC DNA]</scope>
    <source>
        <strain evidence="2 5">NBRC 100333</strain>
    </source>
</reference>
<name>A0A511T157_MYXFU</name>
<keyword evidence="1" id="KW-0732">Signal</keyword>
<dbReference type="Proteomes" id="UP000321514">
    <property type="component" value="Unassembled WGS sequence"/>
</dbReference>
<dbReference type="OrthoDB" id="5383348at2"/>
<dbReference type="AlphaFoldDB" id="A0A511T157"/>
<organism evidence="2 5">
    <name type="scientific">Myxococcus fulvus</name>
    <dbReference type="NCBI Taxonomy" id="33"/>
    <lineage>
        <taxon>Bacteria</taxon>
        <taxon>Pseudomonadati</taxon>
        <taxon>Myxococcota</taxon>
        <taxon>Myxococcia</taxon>
        <taxon>Myxococcales</taxon>
        <taxon>Cystobacterineae</taxon>
        <taxon>Myxococcaceae</taxon>
        <taxon>Myxococcus</taxon>
    </lineage>
</organism>
<evidence type="ECO:0000313" key="5">
    <source>
        <dbReference type="Proteomes" id="UP000321514"/>
    </source>
</evidence>
<evidence type="ECO:0008006" key="6">
    <source>
        <dbReference type="Google" id="ProtNLM"/>
    </source>
</evidence>
<feature type="signal peptide" evidence="1">
    <location>
        <begin position="1"/>
        <end position="26"/>
    </location>
</feature>
<proteinExistence type="predicted"/>
<evidence type="ECO:0000313" key="2">
    <source>
        <dbReference type="EMBL" id="GEN07313.1"/>
    </source>
</evidence>
<evidence type="ECO:0000256" key="1">
    <source>
        <dbReference type="SAM" id="SignalP"/>
    </source>
</evidence>
<dbReference type="Proteomes" id="UP000183760">
    <property type="component" value="Unassembled WGS sequence"/>
</dbReference>
<reference evidence="3 4" key="1">
    <citation type="submission" date="2016-10" db="EMBL/GenBank/DDBJ databases">
        <authorList>
            <person name="Varghese N."/>
            <person name="Submissions S."/>
        </authorList>
    </citation>
    <scope>NUCLEOTIDE SEQUENCE [LARGE SCALE GENOMIC DNA]</scope>
    <source>
        <strain evidence="3 4">DSM 16525</strain>
    </source>
</reference>